<dbReference type="AlphaFoldDB" id="A0A3D9RQX5"/>
<dbReference type="RefSeq" id="WP_115882696.1">
    <property type="nucleotide sequence ID" value="NZ_QTTQ01000013.1"/>
</dbReference>
<name>A0A3D9RQX5_9FLAO</name>
<comment type="caution">
    <text evidence="1">The sequence shown here is derived from an EMBL/GenBank/DDBJ whole genome shotgun (WGS) entry which is preliminary data.</text>
</comment>
<proteinExistence type="predicted"/>
<evidence type="ECO:0000313" key="2">
    <source>
        <dbReference type="Proteomes" id="UP000256429"/>
    </source>
</evidence>
<evidence type="ECO:0000313" key="1">
    <source>
        <dbReference type="EMBL" id="REE78825.1"/>
    </source>
</evidence>
<sequence>MKDLKDFKEKVIDLFSEKLTDKVFLMIQNDRELMRDYLAIIEKSNSLAYVNSEIAKEVKKRYDLKNLNQRNEEPESLLIQTHEMFETK</sequence>
<protein>
    <submittedName>
        <fullName evidence="1">Uncharacterized protein</fullName>
    </submittedName>
</protein>
<reference evidence="1 2" key="1">
    <citation type="submission" date="2018-08" db="EMBL/GenBank/DDBJ databases">
        <title>Genomic Encyclopedia of Type Strains, Phase III (KMG-III): the genomes of soil and plant-associated and newly described type strains.</title>
        <authorList>
            <person name="Whitman W."/>
        </authorList>
    </citation>
    <scope>NUCLEOTIDE SEQUENCE [LARGE SCALE GENOMIC DNA]</scope>
    <source>
        <strain evidence="1 2">325-5</strain>
    </source>
</reference>
<keyword evidence="2" id="KW-1185">Reference proteome</keyword>
<accession>A0A3D9RQX5</accession>
<organism evidence="1 2">
    <name type="scientific">Lutibacter oceani</name>
    <dbReference type="NCBI Taxonomy" id="1853311"/>
    <lineage>
        <taxon>Bacteria</taxon>
        <taxon>Pseudomonadati</taxon>
        <taxon>Bacteroidota</taxon>
        <taxon>Flavobacteriia</taxon>
        <taxon>Flavobacteriales</taxon>
        <taxon>Flavobacteriaceae</taxon>
        <taxon>Lutibacter</taxon>
    </lineage>
</organism>
<dbReference type="OrthoDB" id="1496224at2"/>
<gene>
    <name evidence="1" type="ORF">BX611_2960</name>
</gene>
<dbReference type="EMBL" id="QTTQ01000013">
    <property type="protein sequence ID" value="REE78825.1"/>
    <property type="molecule type" value="Genomic_DNA"/>
</dbReference>
<dbReference type="Proteomes" id="UP000256429">
    <property type="component" value="Unassembled WGS sequence"/>
</dbReference>